<name>A0A9P6D517_PLEER</name>
<evidence type="ECO:0000313" key="2">
    <source>
        <dbReference type="Proteomes" id="UP000807025"/>
    </source>
</evidence>
<dbReference type="Proteomes" id="UP000807025">
    <property type="component" value="Unassembled WGS sequence"/>
</dbReference>
<keyword evidence="2" id="KW-1185">Reference proteome</keyword>
<comment type="caution">
    <text evidence="1">The sequence shown here is derived from an EMBL/GenBank/DDBJ whole genome shotgun (WGS) entry which is preliminary data.</text>
</comment>
<dbReference type="EMBL" id="MU154593">
    <property type="protein sequence ID" value="KAF9492936.1"/>
    <property type="molecule type" value="Genomic_DNA"/>
</dbReference>
<gene>
    <name evidence="1" type="ORF">BDN71DRAFT_1432873</name>
</gene>
<reference evidence="1" key="1">
    <citation type="submission" date="2020-11" db="EMBL/GenBank/DDBJ databases">
        <authorList>
            <consortium name="DOE Joint Genome Institute"/>
            <person name="Ahrendt S."/>
            <person name="Riley R."/>
            <person name="Andreopoulos W."/>
            <person name="Labutti K."/>
            <person name="Pangilinan J."/>
            <person name="Ruiz-Duenas F.J."/>
            <person name="Barrasa J.M."/>
            <person name="Sanchez-Garcia M."/>
            <person name="Camarero S."/>
            <person name="Miyauchi S."/>
            <person name="Serrano A."/>
            <person name="Linde D."/>
            <person name="Babiker R."/>
            <person name="Drula E."/>
            <person name="Ayuso-Fernandez I."/>
            <person name="Pacheco R."/>
            <person name="Padilla G."/>
            <person name="Ferreira P."/>
            <person name="Barriuso J."/>
            <person name="Kellner H."/>
            <person name="Castanera R."/>
            <person name="Alfaro M."/>
            <person name="Ramirez L."/>
            <person name="Pisabarro A.G."/>
            <person name="Kuo A."/>
            <person name="Tritt A."/>
            <person name="Lipzen A."/>
            <person name="He G."/>
            <person name="Yan M."/>
            <person name="Ng V."/>
            <person name="Cullen D."/>
            <person name="Martin F."/>
            <person name="Rosso M.-N."/>
            <person name="Henrissat B."/>
            <person name="Hibbett D."/>
            <person name="Martinez A.T."/>
            <person name="Grigoriev I.V."/>
        </authorList>
    </citation>
    <scope>NUCLEOTIDE SEQUENCE</scope>
    <source>
        <strain evidence="1">ATCC 90797</strain>
    </source>
</reference>
<dbReference type="AlphaFoldDB" id="A0A9P6D517"/>
<evidence type="ECO:0000313" key="1">
    <source>
        <dbReference type="EMBL" id="KAF9492936.1"/>
    </source>
</evidence>
<proteinExistence type="predicted"/>
<sequence>MWYTFRTGLNIRHLILTDYNHATLADVLVYILMSCNKAVQDYNWPLKPPIILPASNIRPNTSNSVQFTLIVMKAIVKPTLPPKKASDKVVKSKSTTEQKALISPQKAAHNVRNNEEPLWIVDNIFQGEANQPCPSQVYYVYSADSPYFITPSKSLCSASPMKSAWPAAPMKESKEMARASTLPLICPSSLIKSTSSAIKPLSQKMEMPTAETCSNSVNIPGGKPMLP</sequence>
<accession>A0A9P6D517</accession>
<organism evidence="1 2">
    <name type="scientific">Pleurotus eryngii</name>
    <name type="common">Boletus of the steppes</name>
    <dbReference type="NCBI Taxonomy" id="5323"/>
    <lineage>
        <taxon>Eukaryota</taxon>
        <taxon>Fungi</taxon>
        <taxon>Dikarya</taxon>
        <taxon>Basidiomycota</taxon>
        <taxon>Agaricomycotina</taxon>
        <taxon>Agaricomycetes</taxon>
        <taxon>Agaricomycetidae</taxon>
        <taxon>Agaricales</taxon>
        <taxon>Pleurotineae</taxon>
        <taxon>Pleurotaceae</taxon>
        <taxon>Pleurotus</taxon>
    </lineage>
</organism>
<protein>
    <submittedName>
        <fullName evidence="1">Uncharacterized protein</fullName>
    </submittedName>
</protein>